<dbReference type="EMBL" id="KV417690">
    <property type="protein sequence ID" value="KZP09882.1"/>
    <property type="molecule type" value="Genomic_DNA"/>
</dbReference>
<dbReference type="AlphaFoldDB" id="A0A165YSY5"/>
<accession>A0A165YSY5</accession>
<dbReference type="Gene3D" id="1.25.40.10">
    <property type="entry name" value="Tetratricopeptide repeat domain"/>
    <property type="match status" value="1"/>
</dbReference>
<keyword evidence="2" id="KW-1185">Reference proteome</keyword>
<evidence type="ECO:0000313" key="2">
    <source>
        <dbReference type="Proteomes" id="UP000076532"/>
    </source>
</evidence>
<dbReference type="InterPro" id="IPR011990">
    <property type="entry name" value="TPR-like_helical_dom_sf"/>
</dbReference>
<name>A0A165YSY5_9AGAM</name>
<reference evidence="1 2" key="1">
    <citation type="journal article" date="2016" name="Mol. Biol. Evol.">
        <title>Comparative Genomics of Early-Diverging Mushroom-Forming Fungi Provides Insights into the Origins of Lignocellulose Decay Capabilities.</title>
        <authorList>
            <person name="Nagy L.G."/>
            <person name="Riley R."/>
            <person name="Tritt A."/>
            <person name="Adam C."/>
            <person name="Daum C."/>
            <person name="Floudas D."/>
            <person name="Sun H."/>
            <person name="Yadav J.S."/>
            <person name="Pangilinan J."/>
            <person name="Larsson K.H."/>
            <person name="Matsuura K."/>
            <person name="Barry K."/>
            <person name="Labutti K."/>
            <person name="Kuo R."/>
            <person name="Ohm R.A."/>
            <person name="Bhattacharya S.S."/>
            <person name="Shirouzu T."/>
            <person name="Yoshinaga Y."/>
            <person name="Martin F.M."/>
            <person name="Grigoriev I.V."/>
            <person name="Hibbett D.S."/>
        </authorList>
    </citation>
    <scope>NUCLEOTIDE SEQUENCE [LARGE SCALE GENOMIC DNA]</scope>
    <source>
        <strain evidence="1 2">CBS 109695</strain>
    </source>
</reference>
<proteinExistence type="predicted"/>
<evidence type="ECO:0000313" key="1">
    <source>
        <dbReference type="EMBL" id="KZP09882.1"/>
    </source>
</evidence>
<gene>
    <name evidence="1" type="ORF">FIBSPDRAFT_938276</name>
</gene>
<sequence length="257" mass="28496">MQPTLLNGDLTSSLNKVFNWLSSLGRCEEDLAPAQQAVELHRALAADSERPKVFNGDLALSLNNLFNRSSNLSRREEALAPIQQAVDLRRVLAAELPKVFNSDLALSLNMLRQRSHLTAQGSPLTTLLRAVTKVHEWPNGFNTNTEYSQPGADEGIFQHLCMRPWTDVTRSTPTIPLDISVSTPGRHSFQNHQPSFQLSPRPFWGGGLVYNNWHVPSGFAILQSRLGIDFLKAVMSQLGTANAPLVPKQENMALPLR</sequence>
<dbReference type="Proteomes" id="UP000076532">
    <property type="component" value="Unassembled WGS sequence"/>
</dbReference>
<organism evidence="1 2">
    <name type="scientific">Athelia psychrophila</name>
    <dbReference type="NCBI Taxonomy" id="1759441"/>
    <lineage>
        <taxon>Eukaryota</taxon>
        <taxon>Fungi</taxon>
        <taxon>Dikarya</taxon>
        <taxon>Basidiomycota</taxon>
        <taxon>Agaricomycotina</taxon>
        <taxon>Agaricomycetes</taxon>
        <taxon>Agaricomycetidae</taxon>
        <taxon>Atheliales</taxon>
        <taxon>Atheliaceae</taxon>
        <taxon>Athelia</taxon>
    </lineage>
</organism>
<protein>
    <submittedName>
        <fullName evidence="1">Uncharacterized protein</fullName>
    </submittedName>
</protein>